<dbReference type="InterPro" id="IPR012337">
    <property type="entry name" value="RNaseH-like_sf"/>
</dbReference>
<organism evidence="4 5">
    <name type="scientific">Symbiodinium microadriaticum</name>
    <name type="common">Dinoflagellate</name>
    <name type="synonym">Zooxanthella microadriatica</name>
    <dbReference type="NCBI Taxonomy" id="2951"/>
    <lineage>
        <taxon>Eukaryota</taxon>
        <taxon>Sar</taxon>
        <taxon>Alveolata</taxon>
        <taxon>Dinophyceae</taxon>
        <taxon>Suessiales</taxon>
        <taxon>Symbiodiniaceae</taxon>
        <taxon>Symbiodinium</taxon>
    </lineage>
</organism>
<dbReference type="Gene3D" id="2.170.270.10">
    <property type="entry name" value="SET domain"/>
    <property type="match status" value="1"/>
</dbReference>
<feature type="region of interest" description="Disordered" evidence="1">
    <location>
        <begin position="661"/>
        <end position="680"/>
    </location>
</feature>
<feature type="region of interest" description="Disordered" evidence="1">
    <location>
        <begin position="1565"/>
        <end position="1588"/>
    </location>
</feature>
<name>A0A1Q9DT05_SYMMI</name>
<feature type="compositionally biased region" description="Acidic residues" evidence="1">
    <location>
        <begin position="1317"/>
        <end position="1326"/>
    </location>
</feature>
<feature type="region of interest" description="Disordered" evidence="1">
    <location>
        <begin position="1309"/>
        <end position="1331"/>
    </location>
</feature>
<feature type="compositionally biased region" description="Polar residues" evidence="1">
    <location>
        <begin position="2233"/>
        <end position="2251"/>
    </location>
</feature>
<protein>
    <submittedName>
        <fullName evidence="4">Uncharacterized protein</fullName>
    </submittedName>
</protein>
<evidence type="ECO:0000313" key="4">
    <source>
        <dbReference type="EMBL" id="OLP98305.1"/>
    </source>
</evidence>
<evidence type="ECO:0000259" key="3">
    <source>
        <dbReference type="PROSITE" id="PS50994"/>
    </source>
</evidence>
<proteinExistence type="predicted"/>
<keyword evidence="5" id="KW-1185">Reference proteome</keyword>
<feature type="compositionally biased region" description="Acidic residues" evidence="1">
    <location>
        <begin position="2290"/>
        <end position="2302"/>
    </location>
</feature>
<comment type="caution">
    <text evidence="4">The sequence shown here is derived from an EMBL/GenBank/DDBJ whole genome shotgun (WGS) entry which is preliminary data.</text>
</comment>
<feature type="region of interest" description="Disordered" evidence="1">
    <location>
        <begin position="2233"/>
        <end position="2307"/>
    </location>
</feature>
<dbReference type="InterPro" id="IPR036397">
    <property type="entry name" value="RNaseH_sf"/>
</dbReference>
<dbReference type="Gene3D" id="3.30.420.10">
    <property type="entry name" value="Ribonuclease H-like superfamily/Ribonuclease H"/>
    <property type="match status" value="1"/>
</dbReference>
<dbReference type="GO" id="GO:0003676">
    <property type="term" value="F:nucleic acid binding"/>
    <property type="evidence" value="ECO:0007669"/>
    <property type="project" value="InterPro"/>
</dbReference>
<sequence length="3595" mass="405559">MLRARESEEEDRSLEIRAWMPAKPDWLEVRPRQLRLRLGGRKWSCDLPERVLPEAPLNRVVYRKCSNTLVVVLRRPFASSTWQLFDDCDRRFAQLQEEARRVLGDMVDGDVQITGEVDGLRSVDVQIDSRGVAIDFAPPSREAKSRPLVVLADGKEGEFLPWAEEVHRCSSTDEENEKEDEDACAAGKTWERAASRIHRQATRRGVRVGTPLARREDGKPVKGHSVFTLHPRRKGDLVLCYRGQVLRRRCLLKGSRAQRFHFAMDAEWAMDGGTGGPRPYAAHVAAFLNSPAGCLDESGATLQANLRVRIDPSQGLGPHAVQLLAARDIEAGEELCFDYGDSHQLDDLSSDSDDEDPVWLALSKLMASDGDAKTSPETKEDSNPDPVPATVNAVAFRTIFTKMDFVERVRDVRYKGKCPRILSAEETLLINSFYLRFSQKARQHGIKVTSPVCSQWTQKYKPEAPPEKRSYEWYFPETGERLHLGLHDAKEEEDLWIFLRQLTGLEDLEAAKAFAWSNAGNSGLEAFCKEDVHLLTGALVRWSEKARMQGLLSSTRLKSVGQDGKQLEFLLSNNETLSLSVDDMSPEQDIWVFLLDLSRVPMESLVPAEPAEETDPWQDGSWKRLAKEMWERKPEEQEQPKKEEAKQNWWEDKDWHGQKYRDRDTGGWGRNGNQRWDNWDNHRKDRQRDWWPRKDWQQSEPTSHSAGRGDFWGALYSGDVVEKVTPVYTVDNVGLHFRARGALAQLLGTVRGLPGDVKRKSLLCPLMPQVQLCVLDRAGKGSKELEKNEDKTLTFREEDGLTKLVPLIPEPHADRKQAVSEGFKVPWTGYLWTHKAVSQNSTRDSESWLIQGTYGEDYLYLPFVNDSMATGNVPHTGIPLHEYRRDVPPGWGPGLQDYTLKTFFDRLKMWYRLYDGPDETVGPLVAGRLVGKAQTLALQLRLPRPDGATDVGSDALVRLPVDEVRDPSNPQVILQHHIPSGIQALCDKLRETFGHTDQEMASKSLEALFELRRGKLSLQEYAVEFDLRMEEAHERAGLEMNEVALFYFFFKNSGLPHRFVEDVKLQVHGDLRRYQEARSLALRMSTTGAGETFYQDMPGPSDEEWSWDHSYWAGDGWDDYGEEPLDPWSSWYEDDFYDQEYPEEEWQDDEFQVADEEGGDGSYPVKGSKGKGKKGRGNALGVGCSVCGSKWHDASACPVKSKGKGHGGHEQKGWPSKGKGYGKPRFGKGKGYGGYGKKGFKGQKGKFRTKGWRGYAEYPDDSYYQQSKSLVGHFGSDTYSAFPSSKQPSSKSTPFFDMAKDDHDFLGRRPTVTFEEPPADDEQPEEPEQKTTKNLDLHFPVSLYAEREHFHMIGGTKRRGLLVDPGASNGLIGSETLRDLLDECLANKEKAKVQWNYKTAQVSGISGAQDQTLGEVTVPVNFGSSGRGSFTADVLGGEGSLCPALLSNPALRKMSSVIFTDFFDNGDGLLACRAQSHETPGDSSSWSHFRLLLTDSGHYLLPVDKGKDVIPPETSSKATSFLQQTVKTVRNRWQDVRHCFYSAGSAELERSESFHVREQDCSVLRDPSESPVEDCSVPRDPSESPVEDCSVPCPQQSDFCDEGQVASLPKHPSVKGLYLLTQDDPLYLRQAQDEWTVFGDTLTRHHHVPRRTLFTPCCTTDCPVDVHLLTSSRETSARFRGESTVLRDSWKQVAHPHRDLAQSWTGVTKFKIKVPKAEQQVMTTAKEDDDAKFQELFKSYEGDEFPEHWNDLERKTAAQQYASVPEEFYSRTKRKPITPANFGSWFSRTRGRGLRWHMQELCSGSGRLSLVAVLSGLLVGFPVDYRYGWDLTVPAHQAMIAQAREKFLPAYLHASPSSTAWSNVSKLTPLRQTRRNMDAPMLSFLKGLFVEQTRQDLCFCVEQPMNSTMFQDKTSPLSDLCDLPGVRRRQQVDQCAHGCADEHGVPMKKATVIFGNLKMSRTTKRCNGHKGRAHSVPQGFVNGMNKAAKAMVYPRQMCMAMVEDVWKFVRTSQMCFTSWPSNLILHSFVGYKCERCQLGRAALPWMEHSLIPGECRHGRWPAGGGPRANPLRPADPVATFKRRAREKDLSEVVVETPADIFLPVQASLYFKYLMFVLVQDTVALFSEATERGIDYVHWVTDPVHKTMFQEIFQKELGVKAVACALRPFHCLVPEPHLSSRTAPLRLQISGTVKKWKVHELEDLRLLSHSQQHQKIDEVDWLITLFGSDPAGTIPSTPAGTIPSTPADTIPSTPAGAIPSTPSKASHRRKAPVDRAEDLPAPASQDKVEESIDDGDVQPEETFEGAPQQPIKPLYSFRKVFQRLVKIAESDPLTAKRLILGLHERFYHAPLGDLRNLLARCGMPPEVLNLVADAVKSCAVCRKFVRLPNRPQVKIGNSNVFNDRVQMDLFQYAGKWICLLVDESTRYKIAFMLADKGWKEITKMLLSTWMMYFGPPGHLVADQESSVMSHEASADLERFGITRCPRGTTSGAAGKQHTGTGLVERHVALTELTMRKLASELNRQGLVAEVDELAREAAMAQNLSLNFGGVTPAMAVFGTLPRPFFDVASDNVMVDAGALQTDLSQFERALRIRQTSMSCIQQAIAEDRVSRANRTRTHQLDMSTMVPGTTQVDIFREVAGDVGWRGPAELLKIDSSEGNAIVQYQGRPYLVGLRHLRLHEATSFAVFPPGVQDAVHDLRGMAEEQRPYKVSIVGWLLNCQDGQHLWRRASNMFPHYEDVMAKATLVARHLSDRPFGGIAFGQGVRYLRPPPHSIGILMFWSLGASQYASQEHWSSTTIKLKDLVPFEVESLCFVYLYYYHHMEDEPRPAAKIETESSTAPMELESLEPTMDSTELMDVKRKGPETRTVVLGPESKRLRTDLLVMAAVNETELEAERYLPQLHFMLSAQNRVKVDFQHQLISACNMPVYSLLDSCMMKHHYGNFESRFYDHGRPLVSWPGKKHENFLVDLHDGASFKVDTETDIIGEEDVFPIWEQVEEADKKELRQFIETKSFRCVALNTLSEDTVVIDATWVRKWKRKADGSIVVKSRLCARGCFDPHREHLTTRSTTATRLSQRIVLSTAACNRMNCESFDISGAFLKGFTFEKVRQLLRARGIVSPVRRVVVIPPPNVWRHLAEADRSFEVHGNFGVYGLACDKPVYGLNDAPLAWQLCLHEFLKKHGGVPSLMDENLFIWRTAAPECKLEALLSTHVDDLASAAKQAFLDWIYDTLKKEFGDVTRQTLPFDHCGCRYERVDDGYRMSQKHFAEKMVCAEVPDDRKDSDPLTAKELTSFRSVLGGLLWLTATRLDLIADVSLLQSKVTKACIEHLRQANKVVEKAKHPDFLDLGLHYRYLSGHFRLVCVHDASSANKDRNYAQEGILVLLCEDKLNIPGSEYKLDADDFLAERLGGKAHLLWSHGAKAKRVSYSTSHAETLSAIGGLETVSLVAVRLSELYFRGKPTLKDLTKFQESGNAKIPVDCLTDCRDFYELTTGDRTLPQDKGQRLYVLAHKEARINGRIRWMILVPTQSMVADALTKPMLAPQLLHLMSTGVVHYKNEEGHPILFRRLPQLLEYDEDTILESDDSLIKNFAWQRPMR</sequence>
<accession>A0A1Q9DT05</accession>
<dbReference type="PROSITE" id="PS50994">
    <property type="entry name" value="INTEGRASE"/>
    <property type="match status" value="1"/>
</dbReference>
<dbReference type="SUPFAM" id="SSF53098">
    <property type="entry name" value="Ribonuclease H-like"/>
    <property type="match status" value="1"/>
</dbReference>
<dbReference type="EMBL" id="LSRX01000401">
    <property type="protein sequence ID" value="OLP98305.1"/>
    <property type="molecule type" value="Genomic_DNA"/>
</dbReference>
<dbReference type="GO" id="GO:0015074">
    <property type="term" value="P:DNA integration"/>
    <property type="evidence" value="ECO:0007669"/>
    <property type="project" value="InterPro"/>
</dbReference>
<evidence type="ECO:0000313" key="5">
    <source>
        <dbReference type="Proteomes" id="UP000186817"/>
    </source>
</evidence>
<feature type="domain" description="Integrase catalytic" evidence="3">
    <location>
        <begin position="2386"/>
        <end position="2568"/>
    </location>
</feature>
<dbReference type="SMART" id="SM00317">
    <property type="entry name" value="SET"/>
    <property type="match status" value="1"/>
</dbReference>
<dbReference type="SUPFAM" id="SSF82199">
    <property type="entry name" value="SET domain"/>
    <property type="match status" value="1"/>
</dbReference>
<reference evidence="4 5" key="1">
    <citation type="submission" date="2016-02" db="EMBL/GenBank/DDBJ databases">
        <title>Genome analysis of coral dinoflagellate symbionts highlights evolutionary adaptations to a symbiotic lifestyle.</title>
        <authorList>
            <person name="Aranda M."/>
            <person name="Li Y."/>
            <person name="Liew Y.J."/>
            <person name="Baumgarten S."/>
            <person name="Simakov O."/>
            <person name="Wilson M."/>
            <person name="Piel J."/>
            <person name="Ashoor H."/>
            <person name="Bougouffa S."/>
            <person name="Bajic V.B."/>
            <person name="Ryu T."/>
            <person name="Ravasi T."/>
            <person name="Bayer T."/>
            <person name="Micklem G."/>
            <person name="Kim H."/>
            <person name="Bhak J."/>
            <person name="Lajeunesse T.C."/>
            <person name="Voolstra C.R."/>
        </authorList>
    </citation>
    <scope>NUCLEOTIDE SEQUENCE [LARGE SCALE GENOMIC DNA]</scope>
    <source>
        <strain evidence="4 5">CCMP2467</strain>
    </source>
</reference>
<dbReference type="InterPro" id="IPR046341">
    <property type="entry name" value="SET_dom_sf"/>
</dbReference>
<evidence type="ECO:0000256" key="1">
    <source>
        <dbReference type="SAM" id="MobiDB-lite"/>
    </source>
</evidence>
<dbReference type="PROSITE" id="PS50280">
    <property type="entry name" value="SET"/>
    <property type="match status" value="1"/>
</dbReference>
<dbReference type="OrthoDB" id="412124at2759"/>
<evidence type="ECO:0000259" key="2">
    <source>
        <dbReference type="PROSITE" id="PS50280"/>
    </source>
</evidence>
<feature type="domain" description="SET" evidence="2">
    <location>
        <begin position="210"/>
        <end position="340"/>
    </location>
</feature>
<dbReference type="Proteomes" id="UP000186817">
    <property type="component" value="Unassembled WGS sequence"/>
</dbReference>
<feature type="region of interest" description="Disordered" evidence="1">
    <location>
        <begin position="1199"/>
        <end position="1225"/>
    </location>
</feature>
<dbReference type="InterPro" id="IPR001214">
    <property type="entry name" value="SET_dom"/>
</dbReference>
<dbReference type="InterPro" id="IPR001584">
    <property type="entry name" value="Integrase_cat-core"/>
</dbReference>
<gene>
    <name evidence="4" type="ORF">AK812_SmicGene19255</name>
</gene>
<feature type="region of interest" description="Disordered" evidence="1">
    <location>
        <begin position="629"/>
        <end position="650"/>
    </location>
</feature>